<evidence type="ECO:0000256" key="1">
    <source>
        <dbReference type="SAM" id="Phobius"/>
    </source>
</evidence>
<reference evidence="2" key="2">
    <citation type="journal article" date="2021" name="PeerJ">
        <title>Extensive microbial diversity within the chicken gut microbiome revealed by metagenomics and culture.</title>
        <authorList>
            <person name="Gilroy R."/>
            <person name="Ravi A."/>
            <person name="Getino M."/>
            <person name="Pursley I."/>
            <person name="Horton D.L."/>
            <person name="Alikhan N.F."/>
            <person name="Baker D."/>
            <person name="Gharbi K."/>
            <person name="Hall N."/>
            <person name="Watson M."/>
            <person name="Adriaenssens E.M."/>
            <person name="Foster-Nyarko E."/>
            <person name="Jarju S."/>
            <person name="Secka A."/>
            <person name="Antonio M."/>
            <person name="Oren A."/>
            <person name="Chaudhuri R.R."/>
            <person name="La Ragione R."/>
            <person name="Hildebrand F."/>
            <person name="Pallen M.J."/>
        </authorList>
    </citation>
    <scope>NUCLEOTIDE SEQUENCE</scope>
    <source>
        <strain evidence="2">ChiGjej1B1-22543</strain>
    </source>
</reference>
<evidence type="ECO:0000313" key="3">
    <source>
        <dbReference type="Proteomes" id="UP000824070"/>
    </source>
</evidence>
<feature type="transmembrane region" description="Helical" evidence="1">
    <location>
        <begin position="185"/>
        <end position="207"/>
    </location>
</feature>
<feature type="transmembrane region" description="Helical" evidence="1">
    <location>
        <begin position="63"/>
        <end position="82"/>
    </location>
</feature>
<sequence length="224" mass="24704">MISFFKKMGIDLRSVCAFVLMLVTLPVWIVMPQAYMDPAAHNYQIDYLEPGEPVDGYLHTGESAMTIAFAALLVVAMFLLILDMQLRKKSSHVFMTMLVLTLVFGYVLALGIFNFVVNDDILTGIIGVVAAALVAASAVLYFKKTLDGDCKLSYFVVFILAALIVYAISVSNYNLLDAFNHQGDVVFWCGYATSRAFLLAFLLITWVNHGSDYEPAGAQLEADI</sequence>
<name>A0A9D1LN40_9FIRM</name>
<protein>
    <submittedName>
        <fullName evidence="2">Uncharacterized protein</fullName>
    </submittedName>
</protein>
<dbReference type="AlphaFoldDB" id="A0A9D1LN40"/>
<organism evidence="2 3">
    <name type="scientific">Candidatus Alloenteromonas pullicola</name>
    <dbReference type="NCBI Taxonomy" id="2840784"/>
    <lineage>
        <taxon>Bacteria</taxon>
        <taxon>Bacillati</taxon>
        <taxon>Bacillota</taxon>
        <taxon>Bacillota incertae sedis</taxon>
        <taxon>Candidatus Alloenteromonas</taxon>
    </lineage>
</organism>
<feature type="transmembrane region" description="Helical" evidence="1">
    <location>
        <begin position="121"/>
        <end position="142"/>
    </location>
</feature>
<proteinExistence type="predicted"/>
<keyword evidence="1" id="KW-1133">Transmembrane helix</keyword>
<dbReference type="Proteomes" id="UP000824070">
    <property type="component" value="Unassembled WGS sequence"/>
</dbReference>
<feature type="transmembrane region" description="Helical" evidence="1">
    <location>
        <begin position="154"/>
        <end position="173"/>
    </location>
</feature>
<feature type="transmembrane region" description="Helical" evidence="1">
    <location>
        <begin position="94"/>
        <end position="115"/>
    </location>
</feature>
<keyword evidence="1" id="KW-0472">Membrane</keyword>
<feature type="transmembrane region" description="Helical" evidence="1">
    <location>
        <begin position="12"/>
        <end position="31"/>
    </location>
</feature>
<reference evidence="2" key="1">
    <citation type="submission" date="2020-10" db="EMBL/GenBank/DDBJ databases">
        <authorList>
            <person name="Gilroy R."/>
        </authorList>
    </citation>
    <scope>NUCLEOTIDE SEQUENCE</scope>
    <source>
        <strain evidence="2">ChiGjej1B1-22543</strain>
    </source>
</reference>
<keyword evidence="1" id="KW-0812">Transmembrane</keyword>
<comment type="caution">
    <text evidence="2">The sequence shown here is derived from an EMBL/GenBank/DDBJ whole genome shotgun (WGS) entry which is preliminary data.</text>
</comment>
<evidence type="ECO:0000313" key="2">
    <source>
        <dbReference type="EMBL" id="HIU44913.1"/>
    </source>
</evidence>
<gene>
    <name evidence="2" type="ORF">IAC52_01285</name>
</gene>
<dbReference type="EMBL" id="DVMV01000010">
    <property type="protein sequence ID" value="HIU44913.1"/>
    <property type="molecule type" value="Genomic_DNA"/>
</dbReference>
<accession>A0A9D1LN40</accession>